<comment type="caution">
    <text evidence="2">The sequence shown here is derived from an EMBL/GenBank/DDBJ whole genome shotgun (WGS) entry which is preliminary data.</text>
</comment>
<gene>
    <name evidence="2" type="ORF">ACA29_08540</name>
</gene>
<accession>A0A0Q9YAL2</accession>
<dbReference type="EMBL" id="LGPB01000077">
    <property type="protein sequence ID" value="KRG13393.1"/>
    <property type="molecule type" value="Genomic_DNA"/>
</dbReference>
<keyword evidence="1" id="KW-0175">Coiled coil</keyword>
<dbReference type="AlphaFoldDB" id="A0A0Q9YAL2"/>
<dbReference type="Proteomes" id="UP000053881">
    <property type="component" value="Unassembled WGS sequence"/>
</dbReference>
<protein>
    <submittedName>
        <fullName evidence="2">Uncharacterized protein</fullName>
    </submittedName>
</protein>
<sequence length="104" mass="11922">MGNGPQFFQTLRGRNFFGRDLPNLVSNIEKMAEETKRANDLKERELELMEKSMELKETSELVALSKIAFAVEKLAVMQDELFGYQKTQALALQELAQLKREKGI</sequence>
<reference evidence="2 3" key="1">
    <citation type="submission" date="2015-06" db="EMBL/GenBank/DDBJ databases">
        <title>Genome sequencing project of Bacillus galactosidilyticus PL133.</title>
        <authorList>
            <person name="Gaiero J."/>
            <person name="Nicol R."/>
            <person name="Habash M."/>
        </authorList>
    </citation>
    <scope>NUCLEOTIDE SEQUENCE [LARGE SCALE GENOMIC DNA]</scope>
    <source>
        <strain evidence="2 3">PL133</strain>
    </source>
</reference>
<evidence type="ECO:0000256" key="1">
    <source>
        <dbReference type="SAM" id="Coils"/>
    </source>
</evidence>
<organism evidence="2 3">
    <name type="scientific">Lederbergia galactosidilytica</name>
    <dbReference type="NCBI Taxonomy" id="217031"/>
    <lineage>
        <taxon>Bacteria</taxon>
        <taxon>Bacillati</taxon>
        <taxon>Bacillota</taxon>
        <taxon>Bacilli</taxon>
        <taxon>Bacillales</taxon>
        <taxon>Bacillaceae</taxon>
        <taxon>Lederbergia</taxon>
    </lineage>
</organism>
<evidence type="ECO:0000313" key="3">
    <source>
        <dbReference type="Proteomes" id="UP000053881"/>
    </source>
</evidence>
<evidence type="ECO:0000313" key="2">
    <source>
        <dbReference type="EMBL" id="KRG13393.1"/>
    </source>
</evidence>
<proteinExistence type="predicted"/>
<feature type="coiled-coil region" evidence="1">
    <location>
        <begin position="25"/>
        <end position="58"/>
    </location>
</feature>
<name>A0A0Q9YAL2_9BACI</name>
<dbReference type="PATRIC" id="fig|217031.4.peg.2808"/>